<evidence type="ECO:0000256" key="2">
    <source>
        <dbReference type="SAM" id="MobiDB-lite"/>
    </source>
</evidence>
<keyword evidence="1" id="KW-0175">Coiled coil</keyword>
<name>A0A3A8QHR8_9BACT</name>
<evidence type="ECO:0000313" key="4">
    <source>
        <dbReference type="Proteomes" id="UP000272888"/>
    </source>
</evidence>
<comment type="caution">
    <text evidence="3">The sequence shown here is derived from an EMBL/GenBank/DDBJ whole genome shotgun (WGS) entry which is preliminary data.</text>
</comment>
<dbReference type="Proteomes" id="UP000272888">
    <property type="component" value="Unassembled WGS sequence"/>
</dbReference>
<dbReference type="RefSeq" id="WP_120641625.1">
    <property type="nucleotide sequence ID" value="NZ_RAWB01000008.1"/>
</dbReference>
<organism evidence="3 4">
    <name type="scientific">Corallococcus llansteffanensis</name>
    <dbReference type="NCBI Taxonomy" id="2316731"/>
    <lineage>
        <taxon>Bacteria</taxon>
        <taxon>Pseudomonadati</taxon>
        <taxon>Myxococcota</taxon>
        <taxon>Myxococcia</taxon>
        <taxon>Myxococcales</taxon>
        <taxon>Cystobacterineae</taxon>
        <taxon>Myxococcaceae</taxon>
        <taxon>Corallococcus</taxon>
    </lineage>
</organism>
<keyword evidence="4" id="KW-1185">Reference proteome</keyword>
<feature type="region of interest" description="Disordered" evidence="2">
    <location>
        <begin position="52"/>
        <end position="73"/>
    </location>
</feature>
<feature type="coiled-coil region" evidence="1">
    <location>
        <begin position="2"/>
        <end position="29"/>
    </location>
</feature>
<evidence type="ECO:0000256" key="1">
    <source>
        <dbReference type="SAM" id="Coils"/>
    </source>
</evidence>
<protein>
    <submittedName>
        <fullName evidence="3">Uncharacterized protein</fullName>
    </submittedName>
</protein>
<sequence length="73" mass="8270">MNRFFEERLRTLEAEYEKGQKLLAELDTKRTSLTQTLLRIDGARQVMRELMAESSAGTAAPQPESQTVEAETP</sequence>
<evidence type="ECO:0000313" key="3">
    <source>
        <dbReference type="EMBL" id="RKH68269.1"/>
    </source>
</evidence>
<dbReference type="EMBL" id="RAWB01000008">
    <property type="protein sequence ID" value="RKH68269.1"/>
    <property type="molecule type" value="Genomic_DNA"/>
</dbReference>
<proteinExistence type="predicted"/>
<dbReference type="AlphaFoldDB" id="A0A3A8QHR8"/>
<accession>A0A3A8QHR8</accession>
<feature type="compositionally biased region" description="Polar residues" evidence="2">
    <location>
        <begin position="63"/>
        <end position="73"/>
    </location>
</feature>
<gene>
    <name evidence="3" type="ORF">D7V93_01505</name>
</gene>
<reference evidence="4" key="1">
    <citation type="submission" date="2018-09" db="EMBL/GenBank/DDBJ databases">
        <authorList>
            <person name="Livingstone P.G."/>
            <person name="Whitworth D.E."/>
        </authorList>
    </citation>
    <scope>NUCLEOTIDE SEQUENCE [LARGE SCALE GENOMIC DNA]</scope>
    <source>
        <strain evidence="4">CA051B</strain>
    </source>
</reference>